<dbReference type="RefSeq" id="WP_081824611.1">
    <property type="nucleotide sequence ID" value="NZ_JNCA01000001.1"/>
</dbReference>
<feature type="transmembrane region" description="Helical" evidence="1">
    <location>
        <begin position="22"/>
        <end position="41"/>
    </location>
</feature>
<keyword evidence="1" id="KW-1133">Transmembrane helix</keyword>
<dbReference type="STRING" id="1492738.FEM21_00550"/>
<evidence type="ECO:0000313" key="4">
    <source>
        <dbReference type="Proteomes" id="UP000027064"/>
    </source>
</evidence>
<dbReference type="InterPro" id="IPR029010">
    <property type="entry name" value="ThuA-like"/>
</dbReference>
<keyword evidence="1" id="KW-0812">Transmembrane</keyword>
<name>A0A066WR67_9FLAO</name>
<dbReference type="Proteomes" id="UP000027064">
    <property type="component" value="Unassembled WGS sequence"/>
</dbReference>
<dbReference type="AlphaFoldDB" id="A0A066WR67"/>
<protein>
    <submittedName>
        <fullName evidence="3">Putative secreted protein</fullName>
    </submittedName>
</protein>
<proteinExistence type="predicted"/>
<dbReference type="Pfam" id="PF06283">
    <property type="entry name" value="ThuA"/>
    <property type="match status" value="1"/>
</dbReference>
<keyword evidence="1" id="KW-0472">Membrane</keyword>
<evidence type="ECO:0000256" key="1">
    <source>
        <dbReference type="SAM" id="Phobius"/>
    </source>
</evidence>
<dbReference type="InterPro" id="IPR029062">
    <property type="entry name" value="Class_I_gatase-like"/>
</dbReference>
<reference evidence="3 4" key="1">
    <citation type="submission" date="2014-05" db="EMBL/GenBank/DDBJ databases">
        <title>Genome Sequence of Flavobacterium sp. EM1321.</title>
        <authorList>
            <person name="Shin S.-K."/>
            <person name="Yi H."/>
        </authorList>
    </citation>
    <scope>NUCLEOTIDE SEQUENCE [LARGE SCALE GENOMIC DNA]</scope>
    <source>
        <strain evidence="3 4">EM1321</strain>
    </source>
</reference>
<dbReference type="OrthoDB" id="9785923at2"/>
<sequence>MEVHNGFNQTAFIRNNLKSGHFFYSLLLLLFVFNNLFASGLTKEKPFRVLLITGGCCHNYAFQTQVLKEALAKYKKADWTVINEGGNGTKAMLPLFNDKNWAKGYDVVIHNECFADTDDSEYIKKITQAHFAGAPAVVIHCAMHTYRSAKTDDWRDFLGVTSYKHDHQSLYPVTKVEGKHPIMNKFPDNWTSPKDELYVIEKTGPNTKVLATSVSEKNGKTYPVIWTNQYGKARVFGTTFGHSDDTFRDVVFTDLLVRGILWAAKK</sequence>
<dbReference type="SUPFAM" id="SSF52317">
    <property type="entry name" value="Class I glutamine amidotransferase-like"/>
    <property type="match status" value="1"/>
</dbReference>
<accession>A0A066WR67</accession>
<evidence type="ECO:0000313" key="3">
    <source>
        <dbReference type="EMBL" id="KDN56552.1"/>
    </source>
</evidence>
<comment type="caution">
    <text evidence="3">The sequence shown here is derived from an EMBL/GenBank/DDBJ whole genome shotgun (WGS) entry which is preliminary data.</text>
</comment>
<feature type="domain" description="ThuA-like" evidence="2">
    <location>
        <begin position="48"/>
        <end position="263"/>
    </location>
</feature>
<dbReference type="EMBL" id="JNCA01000001">
    <property type="protein sequence ID" value="KDN56552.1"/>
    <property type="molecule type" value="Genomic_DNA"/>
</dbReference>
<keyword evidence="4" id="KW-1185">Reference proteome</keyword>
<dbReference type="eggNOG" id="COG3828">
    <property type="taxonomic scope" value="Bacteria"/>
</dbReference>
<dbReference type="Gene3D" id="3.40.50.880">
    <property type="match status" value="1"/>
</dbReference>
<organism evidence="3 4">
    <name type="scientific">Flavobacterium seoulense</name>
    <dbReference type="NCBI Taxonomy" id="1492738"/>
    <lineage>
        <taxon>Bacteria</taxon>
        <taxon>Pseudomonadati</taxon>
        <taxon>Bacteroidota</taxon>
        <taxon>Flavobacteriia</taxon>
        <taxon>Flavobacteriales</taxon>
        <taxon>Flavobacteriaceae</taxon>
        <taxon>Flavobacterium</taxon>
    </lineage>
</organism>
<dbReference type="PANTHER" id="PTHR40469:SF2">
    <property type="entry name" value="GALACTOSE-BINDING DOMAIN-LIKE SUPERFAMILY PROTEIN"/>
    <property type="match status" value="1"/>
</dbReference>
<dbReference type="PATRIC" id="fig|1492738.3.peg.53"/>
<gene>
    <name evidence="3" type="ORF">FEM21_00550</name>
</gene>
<evidence type="ECO:0000259" key="2">
    <source>
        <dbReference type="Pfam" id="PF06283"/>
    </source>
</evidence>
<dbReference type="PANTHER" id="PTHR40469">
    <property type="entry name" value="SECRETED GLYCOSYL HYDROLASE"/>
    <property type="match status" value="1"/>
</dbReference>